<sequence>MKKLRMTLMALAASFIALPAVAAEIPLSRLSAYLNGLTTAQGDFRQINTDGSVSGGRLYIQRPGRARFEYAAPNDALVMAGGGQVAVFDPKSNQPPEQYPLARTPLNLILARNINLDDARMVVGHMAEGDMTAVVAQDPEHPEYGTIRLVFADNPVRLRKWVITDEAGGITTVELGAFETGMKLAPSLFNIVLEARNRAGD</sequence>
<dbReference type="InterPro" id="IPR004564">
    <property type="entry name" value="OM_lipoprot_carrier_LolA-like"/>
</dbReference>
<reference evidence="3" key="1">
    <citation type="submission" date="2020-08" db="EMBL/GenBank/DDBJ databases">
        <title>Genomic Encyclopedia of Type Strains, Phase IV (KMG-IV): sequencing the most valuable type-strain genomes for metagenomic binning, comparative biology and taxonomic classification.</title>
        <authorList>
            <person name="Goeker M."/>
        </authorList>
    </citation>
    <scope>NUCLEOTIDE SEQUENCE [LARGE SCALE GENOMIC DNA]</scope>
    <source>
        <strain evidence="3">DSM 105040</strain>
    </source>
</reference>
<feature type="signal peptide" evidence="2">
    <location>
        <begin position="1"/>
        <end position="22"/>
    </location>
</feature>
<dbReference type="InterPro" id="IPR029046">
    <property type="entry name" value="LolA/LolB/LppX"/>
</dbReference>
<dbReference type="PANTHER" id="PTHR35869:SF1">
    <property type="entry name" value="OUTER-MEMBRANE LIPOPROTEIN CARRIER PROTEIN"/>
    <property type="match status" value="1"/>
</dbReference>
<dbReference type="Proteomes" id="UP000585681">
    <property type="component" value="Unassembled WGS sequence"/>
</dbReference>
<feature type="chain" id="PRO_5032695025" evidence="2">
    <location>
        <begin position="23"/>
        <end position="201"/>
    </location>
</feature>
<evidence type="ECO:0000313" key="3">
    <source>
        <dbReference type="EMBL" id="MBB4021822.1"/>
    </source>
</evidence>
<dbReference type="CDD" id="cd16325">
    <property type="entry name" value="LolA"/>
    <property type="match status" value="1"/>
</dbReference>
<keyword evidence="4" id="KW-1185">Reference proteome</keyword>
<dbReference type="AlphaFoldDB" id="A0A840CCM1"/>
<dbReference type="RefSeq" id="WP_054540118.1">
    <property type="nucleotide sequence ID" value="NZ_JACIEQ010000001.1"/>
</dbReference>
<name>A0A840CCM1_9RHOB</name>
<comment type="caution">
    <text evidence="3">The sequence shown here is derived from an EMBL/GenBank/DDBJ whole genome shotgun (WGS) entry which is preliminary data.</text>
</comment>
<dbReference type="Pfam" id="PF03548">
    <property type="entry name" value="LolA"/>
    <property type="match status" value="1"/>
</dbReference>
<evidence type="ECO:0000313" key="4">
    <source>
        <dbReference type="Proteomes" id="UP000585681"/>
    </source>
</evidence>
<dbReference type="EMBL" id="JACIEQ010000001">
    <property type="protein sequence ID" value="MBB4021822.1"/>
    <property type="molecule type" value="Genomic_DNA"/>
</dbReference>
<evidence type="ECO:0000256" key="2">
    <source>
        <dbReference type="SAM" id="SignalP"/>
    </source>
</evidence>
<dbReference type="SUPFAM" id="SSF89392">
    <property type="entry name" value="Prokaryotic lipoproteins and lipoprotein localization factors"/>
    <property type="match status" value="1"/>
</dbReference>
<keyword evidence="1 2" id="KW-0732">Signal</keyword>
<keyword evidence="3" id="KW-0449">Lipoprotein</keyword>
<protein>
    <submittedName>
        <fullName evidence="3">Outer membrane lipoprotein-sorting protein</fullName>
    </submittedName>
</protein>
<organism evidence="3 4">
    <name type="scientific">Actibacterium naphthalenivorans</name>
    <dbReference type="NCBI Taxonomy" id="1614693"/>
    <lineage>
        <taxon>Bacteria</taxon>
        <taxon>Pseudomonadati</taxon>
        <taxon>Pseudomonadota</taxon>
        <taxon>Alphaproteobacteria</taxon>
        <taxon>Rhodobacterales</taxon>
        <taxon>Roseobacteraceae</taxon>
        <taxon>Actibacterium</taxon>
    </lineage>
</organism>
<gene>
    <name evidence="3" type="ORF">GGR17_001613</name>
</gene>
<accession>A0A840CCM1</accession>
<proteinExistence type="predicted"/>
<dbReference type="PANTHER" id="PTHR35869">
    <property type="entry name" value="OUTER-MEMBRANE LIPOPROTEIN CARRIER PROTEIN"/>
    <property type="match status" value="1"/>
</dbReference>
<dbReference type="Gene3D" id="2.50.20.10">
    <property type="entry name" value="Lipoprotein localisation LolA/LolB/LppX"/>
    <property type="match status" value="1"/>
</dbReference>
<evidence type="ECO:0000256" key="1">
    <source>
        <dbReference type="ARBA" id="ARBA00022729"/>
    </source>
</evidence>